<dbReference type="InterPro" id="IPR007848">
    <property type="entry name" value="Small_mtfrase_dom"/>
</dbReference>
<proteinExistence type="predicted"/>
<protein>
    <submittedName>
        <fullName evidence="5">16S rRNA G1207 methylase RsmC</fullName>
    </submittedName>
</protein>
<accession>A0ABS2LBQ9</accession>
<organism evidence="5 6">
    <name type="scientific">Oerskovia jenensis</name>
    <dbReference type="NCBI Taxonomy" id="162169"/>
    <lineage>
        <taxon>Bacteria</taxon>
        <taxon>Bacillati</taxon>
        <taxon>Actinomycetota</taxon>
        <taxon>Actinomycetes</taxon>
        <taxon>Micrococcales</taxon>
        <taxon>Cellulomonadaceae</taxon>
        <taxon>Oerskovia</taxon>
    </lineage>
</organism>
<dbReference type="Pfam" id="PF05175">
    <property type="entry name" value="MTS"/>
    <property type="match status" value="1"/>
</dbReference>
<feature type="domain" description="Methyltransferase small" evidence="4">
    <location>
        <begin position="46"/>
        <end position="221"/>
    </location>
</feature>
<dbReference type="CDD" id="cd02440">
    <property type="entry name" value="AdoMet_MTases"/>
    <property type="match status" value="1"/>
</dbReference>
<evidence type="ECO:0000313" key="6">
    <source>
        <dbReference type="Proteomes" id="UP000698059"/>
    </source>
</evidence>
<evidence type="ECO:0000256" key="1">
    <source>
        <dbReference type="ARBA" id="ARBA00022603"/>
    </source>
</evidence>
<evidence type="ECO:0000313" key="5">
    <source>
        <dbReference type="EMBL" id="MBM7477752.1"/>
    </source>
</evidence>
<evidence type="ECO:0000259" key="4">
    <source>
        <dbReference type="Pfam" id="PF05175"/>
    </source>
</evidence>
<dbReference type="InterPro" id="IPR029063">
    <property type="entry name" value="SAM-dependent_MTases_sf"/>
</dbReference>
<dbReference type="PANTHER" id="PTHR47816:SF4">
    <property type="entry name" value="RIBOSOMAL RNA SMALL SUBUNIT METHYLTRANSFERASE C"/>
    <property type="match status" value="1"/>
</dbReference>
<comment type="caution">
    <text evidence="5">The sequence shown here is derived from an EMBL/GenBank/DDBJ whole genome shotgun (WGS) entry which is preliminary data.</text>
</comment>
<keyword evidence="6" id="KW-1185">Reference proteome</keyword>
<dbReference type="SUPFAM" id="SSF53335">
    <property type="entry name" value="S-adenosyl-L-methionine-dependent methyltransferases"/>
    <property type="match status" value="1"/>
</dbReference>
<name>A0ABS2LBQ9_9CELL</name>
<sequence length="227" mass="24494">MTPPDLPPDLTPDATPDSSPDHYFTARPASAEERRELTVRLAGREVTVEVASGIFSPGRLDLGTQVLLRSVPPLPPVTSGPDGAAHLLDLGCGWGPVALTMALGSPGATVWAVDVNERALDLVRRNAARLELENVRAARPEDVPDDVRFAAIWSNPPIRVGKDVLHDMLLHWLPRLEPGTEAHLVVQRNLGADSLMAWLNEHLDDDLTVSKLASAKGFRVLEVARAG</sequence>
<dbReference type="EMBL" id="JAFBBO010000001">
    <property type="protein sequence ID" value="MBM7477752.1"/>
    <property type="molecule type" value="Genomic_DNA"/>
</dbReference>
<dbReference type="GO" id="GO:0008168">
    <property type="term" value="F:methyltransferase activity"/>
    <property type="evidence" value="ECO:0007669"/>
    <property type="project" value="UniProtKB-KW"/>
</dbReference>
<dbReference type="GO" id="GO:0032259">
    <property type="term" value="P:methylation"/>
    <property type="evidence" value="ECO:0007669"/>
    <property type="project" value="UniProtKB-KW"/>
</dbReference>
<evidence type="ECO:0000256" key="3">
    <source>
        <dbReference type="SAM" id="MobiDB-lite"/>
    </source>
</evidence>
<feature type="region of interest" description="Disordered" evidence="3">
    <location>
        <begin position="1"/>
        <end position="30"/>
    </location>
</feature>
<dbReference type="PANTHER" id="PTHR47816">
    <property type="entry name" value="RIBOSOMAL RNA SMALL SUBUNIT METHYLTRANSFERASE C"/>
    <property type="match status" value="1"/>
</dbReference>
<dbReference type="Gene3D" id="3.40.50.150">
    <property type="entry name" value="Vaccinia Virus protein VP39"/>
    <property type="match status" value="1"/>
</dbReference>
<dbReference type="Proteomes" id="UP000698059">
    <property type="component" value="Unassembled WGS sequence"/>
</dbReference>
<evidence type="ECO:0000256" key="2">
    <source>
        <dbReference type="ARBA" id="ARBA00022679"/>
    </source>
</evidence>
<feature type="compositionally biased region" description="Pro residues" evidence="3">
    <location>
        <begin position="1"/>
        <end position="10"/>
    </location>
</feature>
<gene>
    <name evidence="5" type="ORF">JOD49_000672</name>
</gene>
<dbReference type="RefSeq" id="WP_307822359.1">
    <property type="nucleotide sequence ID" value="NZ_BAAAVF010000005.1"/>
</dbReference>
<keyword evidence="1 5" id="KW-0489">Methyltransferase</keyword>
<keyword evidence="2" id="KW-0808">Transferase</keyword>
<dbReference type="InterPro" id="IPR046977">
    <property type="entry name" value="RsmC/RlmG"/>
</dbReference>
<reference evidence="5 6" key="1">
    <citation type="submission" date="2021-01" db="EMBL/GenBank/DDBJ databases">
        <title>Sequencing the genomes of 1000 actinobacteria strains.</title>
        <authorList>
            <person name="Klenk H.-P."/>
        </authorList>
    </citation>
    <scope>NUCLEOTIDE SEQUENCE [LARGE SCALE GENOMIC DNA]</scope>
    <source>
        <strain evidence="5 6">DSM 46000</strain>
    </source>
</reference>